<sequence>MNLASWLHQTGLVRPDAPAIRAGEHLHATYGDFARRACALGRHLQSAHGIGRGDRVALFAKNCAEYLEVVYGVLWIGATIVPINNKLHPREAAWIIENAEAKLAITETGEICDREDEAGAACPEVGIRSAPLASAIAGAALADYGPPVAVEDDDIAWLFYTSGTAGRPKGVMTTHRNLRMMATSYALDVDTVSAEDHSLYAAPMSHGAGLYNFQFVRAGGCHVIPDSKGFDPAEIQHLAERLGNLVFFAAPTMITRLMRHAETTGYDGTGIRTISYGGGPMYLADITRALEVFGPKFVQIYGQGESPMTITAMPRDLVADRTHPRADARRASVGIAQSCVEVRVVDDAMQDMPEGETGEVVVRGDTVMKGYWNNDKATAETVIDGWLRTGDLGRLDGDGFLTLTDRSKDVIISGGTNIYPREVEEALLTHDGVFEVSVIGCPPPRVGRGGRGLRRTGRGRRLRRGRAGELVPVADRLVQEAEAIRLRARAAQEQLRQGSKDQPARTRRPLGGGGVNVPARANAEKGGYHAA</sequence>
<dbReference type="SUPFAM" id="SSF56801">
    <property type="entry name" value="Acetyl-CoA synthetase-like"/>
    <property type="match status" value="1"/>
</dbReference>
<protein>
    <submittedName>
        <fullName evidence="3">Long-chain-fatty-acid--CoA ligase</fullName>
        <ecNumber evidence="3">6.2.1.3</ecNumber>
    </submittedName>
</protein>
<dbReference type="EC" id="6.2.1.3" evidence="3"/>
<dbReference type="InterPro" id="IPR045851">
    <property type="entry name" value="AMP-bd_C_sf"/>
</dbReference>
<dbReference type="Pfam" id="PF00501">
    <property type="entry name" value="AMP-binding"/>
    <property type="match status" value="1"/>
</dbReference>
<comment type="caution">
    <text evidence="3">The sequence shown here is derived from an EMBL/GenBank/DDBJ whole genome shotgun (WGS) entry which is preliminary data.</text>
</comment>
<proteinExistence type="predicted"/>
<gene>
    <name evidence="3" type="ORF">Salmuc_04993</name>
</gene>
<evidence type="ECO:0000256" key="1">
    <source>
        <dbReference type="SAM" id="MobiDB-lite"/>
    </source>
</evidence>
<organism evidence="3 4">
    <name type="scientific">Salipiger mucosus DSM 16094</name>
    <dbReference type="NCBI Taxonomy" id="1123237"/>
    <lineage>
        <taxon>Bacteria</taxon>
        <taxon>Pseudomonadati</taxon>
        <taxon>Pseudomonadota</taxon>
        <taxon>Alphaproteobacteria</taxon>
        <taxon>Rhodobacterales</taxon>
        <taxon>Roseobacteraceae</taxon>
        <taxon>Salipiger</taxon>
    </lineage>
</organism>
<evidence type="ECO:0000313" key="3">
    <source>
        <dbReference type="EMBL" id="EPX85721.1"/>
    </source>
</evidence>
<dbReference type="Gene3D" id="3.30.300.30">
    <property type="match status" value="1"/>
</dbReference>
<name>S9QWG4_9RHOB</name>
<feature type="region of interest" description="Disordered" evidence="1">
    <location>
        <begin position="492"/>
        <end position="531"/>
    </location>
</feature>
<keyword evidence="3" id="KW-0436">Ligase</keyword>
<dbReference type="InterPro" id="IPR042099">
    <property type="entry name" value="ANL_N_sf"/>
</dbReference>
<dbReference type="PANTHER" id="PTHR43767">
    <property type="entry name" value="LONG-CHAIN-FATTY-ACID--COA LIGASE"/>
    <property type="match status" value="1"/>
</dbReference>
<keyword evidence="4" id="KW-1185">Reference proteome</keyword>
<accession>S9QWG4</accession>
<dbReference type="InterPro" id="IPR050237">
    <property type="entry name" value="ATP-dep_AMP-bd_enzyme"/>
</dbReference>
<evidence type="ECO:0000259" key="2">
    <source>
        <dbReference type="Pfam" id="PF00501"/>
    </source>
</evidence>
<dbReference type="STRING" id="1123237.Salmuc_04993"/>
<dbReference type="HOGENOM" id="CLU_000022_59_0_5"/>
<dbReference type="EMBL" id="APVH01000008">
    <property type="protein sequence ID" value="EPX85721.1"/>
    <property type="molecule type" value="Genomic_DNA"/>
</dbReference>
<dbReference type="GO" id="GO:0004467">
    <property type="term" value="F:long-chain fatty acid-CoA ligase activity"/>
    <property type="evidence" value="ECO:0007669"/>
    <property type="project" value="UniProtKB-EC"/>
</dbReference>
<dbReference type="AlphaFoldDB" id="S9QWG4"/>
<evidence type="ECO:0000313" key="4">
    <source>
        <dbReference type="Proteomes" id="UP000015347"/>
    </source>
</evidence>
<reference evidence="4" key="1">
    <citation type="journal article" date="2014" name="Stand. Genomic Sci.">
        <title>Genome sequence of the exopolysaccharide-producing Salipiger mucosus type strain (DSM 16094(T)), a moderately halophilic member of the Roseobacter clade.</title>
        <authorList>
            <person name="Riedel T."/>
            <person name="Spring S."/>
            <person name="Fiebig A."/>
            <person name="Petersen J."/>
            <person name="Kyrpides N.C."/>
            <person name="Goker M."/>
            <person name="Klenk H.P."/>
        </authorList>
    </citation>
    <scope>NUCLEOTIDE SEQUENCE [LARGE SCALE GENOMIC DNA]</scope>
    <source>
        <strain evidence="4">DSM 16094</strain>
    </source>
</reference>
<feature type="compositionally biased region" description="Basic and acidic residues" evidence="1">
    <location>
        <begin position="522"/>
        <end position="531"/>
    </location>
</feature>
<dbReference type="eggNOG" id="COG0318">
    <property type="taxonomic scope" value="Bacteria"/>
</dbReference>
<dbReference type="Gene3D" id="3.40.50.12780">
    <property type="entry name" value="N-terminal domain of ligase-like"/>
    <property type="match status" value="1"/>
</dbReference>
<dbReference type="InterPro" id="IPR000873">
    <property type="entry name" value="AMP-dep_synth/lig_dom"/>
</dbReference>
<dbReference type="PANTHER" id="PTHR43767:SF12">
    <property type="entry name" value="AMP-DEPENDENT SYNTHETASE AND LIGASE"/>
    <property type="match status" value="1"/>
</dbReference>
<feature type="domain" description="AMP-dependent synthetase/ligase" evidence="2">
    <location>
        <begin position="13"/>
        <end position="372"/>
    </location>
</feature>
<dbReference type="Proteomes" id="UP000015347">
    <property type="component" value="Unassembled WGS sequence"/>
</dbReference>